<evidence type="ECO:0000259" key="10">
    <source>
        <dbReference type="PROSITE" id="PS00623"/>
    </source>
</evidence>
<feature type="active site" description="Proton acceptor" evidence="6">
    <location>
        <position position="672"/>
    </location>
</feature>
<feature type="domain" description="Glucose-methanol-choline oxidoreductase N-terminal" evidence="10">
    <location>
        <begin position="177"/>
        <end position="200"/>
    </location>
</feature>
<evidence type="ECO:0000256" key="5">
    <source>
        <dbReference type="ARBA" id="ARBA00023002"/>
    </source>
</evidence>
<dbReference type="Pfam" id="PF00732">
    <property type="entry name" value="GMC_oxred_N"/>
    <property type="match status" value="1"/>
</dbReference>
<feature type="binding site" evidence="7">
    <location>
        <position position="328"/>
    </location>
    <ligand>
        <name>FAD</name>
        <dbReference type="ChEBI" id="CHEBI:57692"/>
    </ligand>
</feature>
<name>A0AAE0M2M7_9PEZI</name>
<proteinExistence type="inferred from homology"/>
<dbReference type="GO" id="GO:0050660">
    <property type="term" value="F:flavin adenine dinucleotide binding"/>
    <property type="evidence" value="ECO:0007669"/>
    <property type="project" value="InterPro"/>
</dbReference>
<reference evidence="12" key="1">
    <citation type="journal article" date="2023" name="Mol. Phylogenet. Evol.">
        <title>Genome-scale phylogeny and comparative genomics of the fungal order Sordariales.</title>
        <authorList>
            <person name="Hensen N."/>
            <person name="Bonometti L."/>
            <person name="Westerberg I."/>
            <person name="Brannstrom I.O."/>
            <person name="Guillou S."/>
            <person name="Cros-Aarteil S."/>
            <person name="Calhoun S."/>
            <person name="Haridas S."/>
            <person name="Kuo A."/>
            <person name="Mondo S."/>
            <person name="Pangilinan J."/>
            <person name="Riley R."/>
            <person name="LaButti K."/>
            <person name="Andreopoulos B."/>
            <person name="Lipzen A."/>
            <person name="Chen C."/>
            <person name="Yan M."/>
            <person name="Daum C."/>
            <person name="Ng V."/>
            <person name="Clum A."/>
            <person name="Steindorff A."/>
            <person name="Ohm R.A."/>
            <person name="Martin F."/>
            <person name="Silar P."/>
            <person name="Natvig D.O."/>
            <person name="Lalanne C."/>
            <person name="Gautier V."/>
            <person name="Ament-Velasquez S.L."/>
            <person name="Kruys A."/>
            <person name="Hutchinson M.I."/>
            <person name="Powell A.J."/>
            <person name="Barry K."/>
            <person name="Miller A.N."/>
            <person name="Grigoriev I.V."/>
            <person name="Debuchy R."/>
            <person name="Gladieux P."/>
            <person name="Hiltunen Thoren M."/>
            <person name="Johannesson H."/>
        </authorList>
    </citation>
    <scope>NUCLEOTIDE SEQUENCE</scope>
    <source>
        <strain evidence="12">CBS 118394</strain>
    </source>
</reference>
<dbReference type="InterPro" id="IPR000172">
    <property type="entry name" value="GMC_OxRdtase_N"/>
</dbReference>
<dbReference type="PIRSF" id="PIRSF000137">
    <property type="entry name" value="Alcohol_oxidase"/>
    <property type="match status" value="1"/>
</dbReference>
<feature type="domain" description="Glucose-methanol-choline oxidoreductase N-terminal" evidence="11">
    <location>
        <begin position="371"/>
        <end position="385"/>
    </location>
</feature>
<feature type="binding site" evidence="7">
    <location>
        <begin position="626"/>
        <end position="627"/>
    </location>
    <ligand>
        <name>FAD</name>
        <dbReference type="ChEBI" id="CHEBI:57692"/>
    </ligand>
</feature>
<comment type="cofactor">
    <cofactor evidence="1 7">
        <name>FAD</name>
        <dbReference type="ChEBI" id="CHEBI:57692"/>
    </cofactor>
</comment>
<evidence type="ECO:0000256" key="8">
    <source>
        <dbReference type="RuleBase" id="RU003968"/>
    </source>
</evidence>
<comment type="caution">
    <text evidence="12">The sequence shown here is derived from an EMBL/GenBank/DDBJ whole genome shotgun (WGS) entry which is preliminary data.</text>
</comment>
<evidence type="ECO:0000256" key="2">
    <source>
        <dbReference type="ARBA" id="ARBA00010790"/>
    </source>
</evidence>
<dbReference type="PANTHER" id="PTHR11552">
    <property type="entry name" value="GLUCOSE-METHANOL-CHOLINE GMC OXIDOREDUCTASE"/>
    <property type="match status" value="1"/>
</dbReference>
<dbReference type="InterPro" id="IPR012132">
    <property type="entry name" value="GMC_OxRdtase"/>
</dbReference>
<sequence length="696" mass="75090">MRRGEGPTKVESPPVPTQQVGSNLKNKSRVTVKVPCVVGGFGPLFLFPPCVHKSGLLSVDRYTWLLSLQRRKHIISATHFPLSFERMASPGEAFAEKGFDFLVVGGGTAGLTVAARLADASPDIRVGVLEAGGLAIGDGLVEWPGIAGRALGSHLDWSFETAPQPGLGGRVVPWNRGRVLGGSSALNYMTWNRAAQQDYDDWKELGNEGWGWDDLLPFFKKSENFHTPTSKSQKAAQIALHDGFVGVGGPVQVSYPNEFTASHALWHQTLNSVGVETNDAHLAGSNVGCWTSTVSVDPRTATRSYAATAYYQPNAWRMNLVVLTEAEVLEILLSSEDGGGDSNWKATGVRFTHQGTEYSASASREVIVSAGSVQSPQILELSGIGGKEVLSAAGIPVKVDNPNVGENLQDHMTTTLLFEVDPSLPNPDDLKTDSLLVAAKEEYAKSLTGPLTVLPVSMAYIPASTFIPPSTLSTLIPSTLNTEQTTSAADRDALLCRRFSSSSSSKLGHMEFVFDLGNWSPIELPPNDSNPKKYASMLQILQYPFSKGSIHISPTRSLTINPQYYSGKNGHLDLEVALHAHRFAERIVAAQPLATLIKKQISPTPEESATDDNLRKWLRKVMVTDWHPVGTCAMGGRLGREGGVVDQRLKVYGVQGLRIVDASVMPLQISAHLQATVYAIAEKAAVMVLEDCGIEM</sequence>
<dbReference type="PANTHER" id="PTHR11552:SF201">
    <property type="entry name" value="GLUCOSE-METHANOL-CHOLINE OXIDOREDUCTASE N-TERMINAL DOMAIN-CONTAINING PROTEIN"/>
    <property type="match status" value="1"/>
</dbReference>
<feature type="binding site" evidence="7">
    <location>
        <position position="179"/>
    </location>
    <ligand>
        <name>FAD</name>
        <dbReference type="ChEBI" id="CHEBI:57692"/>
    </ligand>
</feature>
<dbReference type="Proteomes" id="UP001283341">
    <property type="component" value="Unassembled WGS sequence"/>
</dbReference>
<dbReference type="SUPFAM" id="SSF51905">
    <property type="entry name" value="FAD/NAD(P)-binding domain"/>
    <property type="match status" value="1"/>
</dbReference>
<dbReference type="InterPro" id="IPR036188">
    <property type="entry name" value="FAD/NAD-bd_sf"/>
</dbReference>
<protein>
    <submittedName>
        <fullName evidence="12">Choline dehydrogenase</fullName>
    </submittedName>
</protein>
<keyword evidence="5" id="KW-0560">Oxidoreductase</keyword>
<dbReference type="Pfam" id="PF05199">
    <property type="entry name" value="GMC_oxred_C"/>
    <property type="match status" value="1"/>
</dbReference>
<comment type="similarity">
    <text evidence="2 8">Belongs to the GMC oxidoreductase family.</text>
</comment>
<evidence type="ECO:0000256" key="4">
    <source>
        <dbReference type="ARBA" id="ARBA00022827"/>
    </source>
</evidence>
<evidence type="ECO:0000256" key="7">
    <source>
        <dbReference type="PIRSR" id="PIRSR000137-2"/>
    </source>
</evidence>
<feature type="region of interest" description="Disordered" evidence="9">
    <location>
        <begin position="1"/>
        <end position="24"/>
    </location>
</feature>
<gene>
    <name evidence="12" type="ORF">B0H66DRAFT_562242</name>
</gene>
<keyword evidence="4 7" id="KW-0274">FAD</keyword>
<evidence type="ECO:0000256" key="6">
    <source>
        <dbReference type="PIRSR" id="PIRSR000137-1"/>
    </source>
</evidence>
<dbReference type="SUPFAM" id="SSF54373">
    <property type="entry name" value="FAD-linked reductases, C-terminal domain"/>
    <property type="match status" value="1"/>
</dbReference>
<feature type="active site" description="Proton donor" evidence="6">
    <location>
        <position position="627"/>
    </location>
</feature>
<dbReference type="AlphaFoldDB" id="A0AAE0M2M7"/>
<evidence type="ECO:0000256" key="1">
    <source>
        <dbReference type="ARBA" id="ARBA00001974"/>
    </source>
</evidence>
<accession>A0AAE0M2M7</accession>
<reference evidence="12" key="2">
    <citation type="submission" date="2023-06" db="EMBL/GenBank/DDBJ databases">
        <authorList>
            <consortium name="Lawrence Berkeley National Laboratory"/>
            <person name="Haridas S."/>
            <person name="Hensen N."/>
            <person name="Bonometti L."/>
            <person name="Westerberg I."/>
            <person name="Brannstrom I.O."/>
            <person name="Guillou S."/>
            <person name="Cros-Aarteil S."/>
            <person name="Calhoun S."/>
            <person name="Kuo A."/>
            <person name="Mondo S."/>
            <person name="Pangilinan J."/>
            <person name="Riley R."/>
            <person name="Labutti K."/>
            <person name="Andreopoulos B."/>
            <person name="Lipzen A."/>
            <person name="Chen C."/>
            <person name="Yanf M."/>
            <person name="Daum C."/>
            <person name="Ng V."/>
            <person name="Clum A."/>
            <person name="Steindorff A."/>
            <person name="Ohm R."/>
            <person name="Martin F."/>
            <person name="Silar P."/>
            <person name="Natvig D."/>
            <person name="Lalanne C."/>
            <person name="Gautier V."/>
            <person name="Ament-Velasquez S.L."/>
            <person name="Kruys A."/>
            <person name="Hutchinson M.I."/>
            <person name="Powell A.J."/>
            <person name="Barry K."/>
            <person name="Miller A.N."/>
            <person name="Grigoriev I.V."/>
            <person name="Debuchy R."/>
            <person name="Gladieux P."/>
            <person name="Thoren M.H."/>
            <person name="Johannesson H."/>
        </authorList>
    </citation>
    <scope>NUCLEOTIDE SEQUENCE</scope>
    <source>
        <strain evidence="12">CBS 118394</strain>
    </source>
</reference>
<dbReference type="InterPro" id="IPR007867">
    <property type="entry name" value="GMC_OxRtase_C"/>
</dbReference>
<keyword evidence="3 8" id="KW-0285">Flavoprotein</keyword>
<evidence type="ECO:0000256" key="9">
    <source>
        <dbReference type="SAM" id="MobiDB-lite"/>
    </source>
</evidence>
<dbReference type="EMBL" id="JAUEDM010000005">
    <property type="protein sequence ID" value="KAK3316820.1"/>
    <property type="molecule type" value="Genomic_DNA"/>
</dbReference>
<dbReference type="PROSITE" id="PS00624">
    <property type="entry name" value="GMC_OXRED_2"/>
    <property type="match status" value="1"/>
</dbReference>
<keyword evidence="13" id="KW-1185">Reference proteome</keyword>
<evidence type="ECO:0000256" key="3">
    <source>
        <dbReference type="ARBA" id="ARBA00022630"/>
    </source>
</evidence>
<evidence type="ECO:0000313" key="12">
    <source>
        <dbReference type="EMBL" id="KAK3316820.1"/>
    </source>
</evidence>
<dbReference type="GO" id="GO:0016614">
    <property type="term" value="F:oxidoreductase activity, acting on CH-OH group of donors"/>
    <property type="evidence" value="ECO:0007669"/>
    <property type="project" value="InterPro"/>
</dbReference>
<evidence type="ECO:0000259" key="11">
    <source>
        <dbReference type="PROSITE" id="PS00624"/>
    </source>
</evidence>
<dbReference type="PROSITE" id="PS00623">
    <property type="entry name" value="GMC_OXRED_1"/>
    <property type="match status" value="1"/>
</dbReference>
<dbReference type="Gene3D" id="3.50.50.60">
    <property type="entry name" value="FAD/NAD(P)-binding domain"/>
    <property type="match status" value="1"/>
</dbReference>
<organism evidence="12 13">
    <name type="scientific">Apodospora peruviana</name>
    <dbReference type="NCBI Taxonomy" id="516989"/>
    <lineage>
        <taxon>Eukaryota</taxon>
        <taxon>Fungi</taxon>
        <taxon>Dikarya</taxon>
        <taxon>Ascomycota</taxon>
        <taxon>Pezizomycotina</taxon>
        <taxon>Sordariomycetes</taxon>
        <taxon>Sordariomycetidae</taxon>
        <taxon>Sordariales</taxon>
        <taxon>Lasiosphaeriaceae</taxon>
        <taxon>Apodospora</taxon>
    </lineage>
</organism>
<dbReference type="Gene3D" id="3.30.560.10">
    <property type="entry name" value="Glucose Oxidase, domain 3"/>
    <property type="match status" value="1"/>
</dbReference>
<evidence type="ECO:0000313" key="13">
    <source>
        <dbReference type="Proteomes" id="UP001283341"/>
    </source>
</evidence>